<gene>
    <name evidence="1" type="ORF">LOAG_04963</name>
</gene>
<dbReference type="AlphaFoldDB" id="A0A1S0U0X1"/>
<proteinExistence type="predicted"/>
<name>A0A1S0U0X1_LOALO</name>
<protein>
    <submittedName>
        <fullName evidence="1">Uncharacterized protein</fullName>
    </submittedName>
</protein>
<dbReference type="GeneID" id="9942361"/>
<dbReference type="CTD" id="9942361"/>
<reference evidence="1" key="1">
    <citation type="submission" date="2012-04" db="EMBL/GenBank/DDBJ databases">
        <title>The Genome Sequence of Loa loa.</title>
        <authorList>
            <consortium name="The Broad Institute Genome Sequencing Platform"/>
            <consortium name="Broad Institute Genome Sequencing Center for Infectious Disease"/>
            <person name="Nutman T.B."/>
            <person name="Fink D.L."/>
            <person name="Russ C."/>
            <person name="Young S."/>
            <person name="Zeng Q."/>
            <person name="Gargeya S."/>
            <person name="Alvarado L."/>
            <person name="Berlin A."/>
            <person name="Chapman S.B."/>
            <person name="Chen Z."/>
            <person name="Freedman E."/>
            <person name="Gellesch M."/>
            <person name="Goldberg J."/>
            <person name="Griggs A."/>
            <person name="Gujja S."/>
            <person name="Heilman E.R."/>
            <person name="Heiman D."/>
            <person name="Howarth C."/>
            <person name="Mehta T."/>
            <person name="Neiman D."/>
            <person name="Pearson M."/>
            <person name="Roberts A."/>
            <person name="Saif S."/>
            <person name="Shea T."/>
            <person name="Shenoy N."/>
            <person name="Sisk P."/>
            <person name="Stolte C."/>
            <person name="Sykes S."/>
            <person name="White J."/>
            <person name="Yandava C."/>
            <person name="Haas B."/>
            <person name="Henn M.R."/>
            <person name="Nusbaum C."/>
            <person name="Birren B."/>
        </authorList>
    </citation>
    <scope>NUCLEOTIDE SEQUENCE [LARGE SCALE GENOMIC DNA]</scope>
</reference>
<sequence length="99" mass="11769">MKNRFMKYEETVRQFQVESSNKSLQLMQSIRTQMITLKYKSFDTESSAWINALSRLNFISYELFHGYRKTLALRESAKKMLPLEGILQKKTEADEIHRS</sequence>
<dbReference type="KEGG" id="loa:LOAG_04963"/>
<accession>A0A1S0U0X1</accession>
<organism evidence="1">
    <name type="scientific">Loa loa</name>
    <name type="common">Eye worm</name>
    <name type="synonym">Filaria loa</name>
    <dbReference type="NCBI Taxonomy" id="7209"/>
    <lineage>
        <taxon>Eukaryota</taxon>
        <taxon>Metazoa</taxon>
        <taxon>Ecdysozoa</taxon>
        <taxon>Nematoda</taxon>
        <taxon>Chromadorea</taxon>
        <taxon>Rhabditida</taxon>
        <taxon>Spirurina</taxon>
        <taxon>Spiruromorpha</taxon>
        <taxon>Filarioidea</taxon>
        <taxon>Onchocercidae</taxon>
        <taxon>Loa</taxon>
    </lineage>
</organism>
<dbReference type="EMBL" id="JH712125">
    <property type="protein sequence ID" value="EFO23527.1"/>
    <property type="molecule type" value="Genomic_DNA"/>
</dbReference>
<dbReference type="RefSeq" id="XP_003140545.1">
    <property type="nucleotide sequence ID" value="XM_003140497.1"/>
</dbReference>
<dbReference type="InParanoid" id="A0A1S0U0X1"/>
<dbReference type="OrthoDB" id="10632013at2759"/>
<evidence type="ECO:0000313" key="1">
    <source>
        <dbReference type="EMBL" id="EFO23527.1"/>
    </source>
</evidence>